<protein>
    <submittedName>
        <fullName evidence="2">Uncharacterized protein</fullName>
    </submittedName>
</protein>
<evidence type="ECO:0000313" key="2">
    <source>
        <dbReference type="EMBL" id="SCL76342.1"/>
    </source>
</evidence>
<proteinExistence type="predicted"/>
<dbReference type="EMBL" id="FMID01000055">
    <property type="protein sequence ID" value="SCL76342.1"/>
    <property type="molecule type" value="Genomic_DNA"/>
</dbReference>
<dbReference type="AlphaFoldDB" id="A0A1M4MNC6"/>
<feature type="region of interest" description="Disordered" evidence="1">
    <location>
        <begin position="1"/>
        <end position="45"/>
    </location>
</feature>
<organism evidence="2 3">
    <name type="scientific">Methanoculleus chikugoensis</name>
    <dbReference type="NCBI Taxonomy" id="118126"/>
    <lineage>
        <taxon>Archaea</taxon>
        <taxon>Methanobacteriati</taxon>
        <taxon>Methanobacteriota</taxon>
        <taxon>Stenosarchaea group</taxon>
        <taxon>Methanomicrobia</taxon>
        <taxon>Methanomicrobiales</taxon>
        <taxon>Methanomicrobiaceae</taxon>
        <taxon>Methanoculleus</taxon>
    </lineage>
</organism>
<reference evidence="2 3" key="1">
    <citation type="submission" date="2016-08" db="EMBL/GenBank/DDBJ databases">
        <authorList>
            <person name="Seilhamer J.J."/>
        </authorList>
    </citation>
    <scope>NUCLEOTIDE SEQUENCE [LARGE SCALE GENOMIC DNA]</scope>
    <source>
        <strain evidence="2">L21-II-0</strain>
    </source>
</reference>
<evidence type="ECO:0000256" key="1">
    <source>
        <dbReference type="SAM" id="MobiDB-lite"/>
    </source>
</evidence>
<dbReference type="Proteomes" id="UP000184671">
    <property type="component" value="Unassembled WGS sequence"/>
</dbReference>
<accession>A0A1M4MNC6</accession>
<sequence>MAISPRSTVRGDSGEERSPGALPEMRLPTGYRHALPPPLGVGEEREARAGWGLPRGHTRCRDRGGASPLPAGRLPQWRCPHGPLHGEVLEKRVGLWLAPEDWVGATGRALESRDQKGVEPRFAPGYDPNFCRPATTGTATVLRPRRRTPPGQPAHRASFSLYPSRIWMMKRWCSSSACSSSGEVSIPTA</sequence>
<gene>
    <name evidence="2" type="ORF">L21_2268</name>
</gene>
<evidence type="ECO:0000313" key="3">
    <source>
        <dbReference type="Proteomes" id="UP000184671"/>
    </source>
</evidence>
<name>A0A1M4MNC6_9EURY</name>